<evidence type="ECO:0000313" key="3">
    <source>
        <dbReference type="Proteomes" id="UP001595886"/>
    </source>
</evidence>
<sequence length="300" mass="32071">MKPILLFALLLLAACQSQPHRSDEAATAATPTTIEGQYDNHEQVWAVREGGANPPAHVVVAIEPTRRPDWTIWHVRLDAVPPLSAAWAMQRVDAATWLPHRAMVAAPTGGDAFDAQQWTPLDACALRGESSSGGIRASADVAACSAIAPGIGAQAALLPIALEAEGEWLRLRLYADQARGAQARSEARRVAYFSGWAAINGGGPGAAADSRDWHMDRNVRLGSEGGRAPLLWRDGKRSGYSLALERLTYRDGNVPVLKLSILDDADGHALAYAWANPQATRIGINLGWVQVGLDRVTSSP</sequence>
<evidence type="ECO:0000313" key="2">
    <source>
        <dbReference type="EMBL" id="MFC4822597.1"/>
    </source>
</evidence>
<gene>
    <name evidence="2" type="ORF">ACFO6Q_19925</name>
</gene>
<keyword evidence="3" id="KW-1185">Reference proteome</keyword>
<reference evidence="3" key="1">
    <citation type="journal article" date="2019" name="Int. J. Syst. Evol. Microbiol.">
        <title>The Global Catalogue of Microorganisms (GCM) 10K type strain sequencing project: providing services to taxonomists for standard genome sequencing and annotation.</title>
        <authorList>
            <consortium name="The Broad Institute Genomics Platform"/>
            <consortium name="The Broad Institute Genome Sequencing Center for Infectious Disease"/>
            <person name="Wu L."/>
            <person name="Ma J."/>
        </authorList>
    </citation>
    <scope>NUCLEOTIDE SEQUENCE [LARGE SCALE GENOMIC DNA]</scope>
    <source>
        <strain evidence="3">CCUG 30340</strain>
    </source>
</reference>
<dbReference type="Proteomes" id="UP001595886">
    <property type="component" value="Unassembled WGS sequence"/>
</dbReference>
<evidence type="ECO:0000256" key="1">
    <source>
        <dbReference type="SAM" id="SignalP"/>
    </source>
</evidence>
<evidence type="ECO:0008006" key="4">
    <source>
        <dbReference type="Google" id="ProtNLM"/>
    </source>
</evidence>
<organism evidence="2 3">
    <name type="scientific">Dokdonella ginsengisoli</name>
    <dbReference type="NCBI Taxonomy" id="363846"/>
    <lineage>
        <taxon>Bacteria</taxon>
        <taxon>Pseudomonadati</taxon>
        <taxon>Pseudomonadota</taxon>
        <taxon>Gammaproteobacteria</taxon>
        <taxon>Lysobacterales</taxon>
        <taxon>Rhodanobacteraceae</taxon>
        <taxon>Dokdonella</taxon>
    </lineage>
</organism>
<proteinExistence type="predicted"/>
<keyword evidence="1" id="KW-0732">Signal</keyword>
<comment type="caution">
    <text evidence="2">The sequence shown here is derived from an EMBL/GenBank/DDBJ whole genome shotgun (WGS) entry which is preliminary data.</text>
</comment>
<name>A0ABV9R478_9GAMM</name>
<protein>
    <recommendedName>
        <fullName evidence="4">Cytochrome c-552/DMSO reductase-like haem-binding domain-containing protein</fullName>
    </recommendedName>
</protein>
<accession>A0ABV9R478</accession>
<dbReference type="PROSITE" id="PS51257">
    <property type="entry name" value="PROKAR_LIPOPROTEIN"/>
    <property type="match status" value="1"/>
</dbReference>
<feature type="chain" id="PRO_5046359990" description="Cytochrome c-552/DMSO reductase-like haem-binding domain-containing protein" evidence="1">
    <location>
        <begin position="22"/>
        <end position="300"/>
    </location>
</feature>
<dbReference type="EMBL" id="JBHSHD010000019">
    <property type="protein sequence ID" value="MFC4822597.1"/>
    <property type="molecule type" value="Genomic_DNA"/>
</dbReference>
<feature type="signal peptide" evidence="1">
    <location>
        <begin position="1"/>
        <end position="21"/>
    </location>
</feature>
<dbReference type="RefSeq" id="WP_380022962.1">
    <property type="nucleotide sequence ID" value="NZ_JBHSHD010000019.1"/>
</dbReference>